<feature type="transmembrane region" description="Helical" evidence="1">
    <location>
        <begin position="168"/>
        <end position="191"/>
    </location>
</feature>
<dbReference type="EMBL" id="CAJPWZ010002067">
    <property type="protein sequence ID" value="CAG2230402.1"/>
    <property type="molecule type" value="Genomic_DNA"/>
</dbReference>
<proteinExistence type="predicted"/>
<dbReference type="Proteomes" id="UP000683360">
    <property type="component" value="Unassembled WGS sequence"/>
</dbReference>
<keyword evidence="1" id="KW-0812">Transmembrane</keyword>
<evidence type="ECO:0000313" key="2">
    <source>
        <dbReference type="EMBL" id="CAG2230402.1"/>
    </source>
</evidence>
<gene>
    <name evidence="2" type="ORF">MEDL_43264</name>
</gene>
<protein>
    <submittedName>
        <fullName evidence="2">Uncharacterized protein</fullName>
    </submittedName>
</protein>
<name>A0A8S3T9J4_MYTED</name>
<comment type="caution">
    <text evidence="2">The sequence shown here is derived from an EMBL/GenBank/DDBJ whole genome shotgun (WGS) entry which is preliminary data.</text>
</comment>
<organism evidence="2 3">
    <name type="scientific">Mytilus edulis</name>
    <name type="common">Blue mussel</name>
    <dbReference type="NCBI Taxonomy" id="6550"/>
    <lineage>
        <taxon>Eukaryota</taxon>
        <taxon>Metazoa</taxon>
        <taxon>Spiralia</taxon>
        <taxon>Lophotrochozoa</taxon>
        <taxon>Mollusca</taxon>
        <taxon>Bivalvia</taxon>
        <taxon>Autobranchia</taxon>
        <taxon>Pteriomorphia</taxon>
        <taxon>Mytilida</taxon>
        <taxon>Mytiloidea</taxon>
        <taxon>Mytilidae</taxon>
        <taxon>Mytilinae</taxon>
        <taxon>Mytilus</taxon>
    </lineage>
</organism>
<keyword evidence="3" id="KW-1185">Reference proteome</keyword>
<keyword evidence="1" id="KW-0472">Membrane</keyword>
<dbReference type="OrthoDB" id="6157674at2759"/>
<evidence type="ECO:0000313" key="3">
    <source>
        <dbReference type="Proteomes" id="UP000683360"/>
    </source>
</evidence>
<accession>A0A8S3T9J4</accession>
<dbReference type="AlphaFoldDB" id="A0A8S3T9J4"/>
<sequence>MQNTLVSLKSNATTKISCPNGKIKLKMEAQNISQVCNSYFDAWKSLCNNKTTCKIESSCKQNVQLEFCCEDGVVLYDVLMNDPGASGKNFKCSCNCTKNNRRQNITNNRQLTDMSCSCKCEDRNVPYLQINSKELTERLEELRENLTIPKHQTSRYRRTKTSMSDHRMSSATIGVFGVIILTVVFGSILIIDIPRLQRFIQTILLRIY</sequence>
<keyword evidence="1" id="KW-1133">Transmembrane helix</keyword>
<evidence type="ECO:0000256" key="1">
    <source>
        <dbReference type="SAM" id="Phobius"/>
    </source>
</evidence>
<reference evidence="2" key="1">
    <citation type="submission" date="2021-03" db="EMBL/GenBank/DDBJ databases">
        <authorList>
            <person name="Bekaert M."/>
        </authorList>
    </citation>
    <scope>NUCLEOTIDE SEQUENCE</scope>
</reference>